<evidence type="ECO:0000256" key="1">
    <source>
        <dbReference type="ARBA" id="ARBA00023015"/>
    </source>
</evidence>
<evidence type="ECO:0000256" key="2">
    <source>
        <dbReference type="ARBA" id="ARBA00023125"/>
    </source>
</evidence>
<protein>
    <submittedName>
        <fullName evidence="5">LacI family transcriptional regulator</fullName>
    </submittedName>
</protein>
<comment type="caution">
    <text evidence="5">The sequence shown here is derived from an EMBL/GenBank/DDBJ whole genome shotgun (WGS) entry which is preliminary data.</text>
</comment>
<dbReference type="Gene3D" id="3.40.50.2300">
    <property type="match status" value="2"/>
</dbReference>
<dbReference type="PROSITE" id="PS50932">
    <property type="entry name" value="HTH_LACI_2"/>
    <property type="match status" value="1"/>
</dbReference>
<dbReference type="OrthoDB" id="2831239at2"/>
<proteinExistence type="predicted"/>
<keyword evidence="2" id="KW-0238">DNA-binding</keyword>
<evidence type="ECO:0000313" key="5">
    <source>
        <dbReference type="EMBL" id="TLS53257.1"/>
    </source>
</evidence>
<dbReference type="CDD" id="cd01392">
    <property type="entry name" value="HTH_LacI"/>
    <property type="match status" value="1"/>
</dbReference>
<accession>A0A5R9G9Y8</accession>
<name>A0A5R9G9Y8_9BACL</name>
<dbReference type="GO" id="GO:0000976">
    <property type="term" value="F:transcription cis-regulatory region binding"/>
    <property type="evidence" value="ECO:0007669"/>
    <property type="project" value="TreeGrafter"/>
</dbReference>
<sequence length="353" mass="39106">MYTCTFDRREGWLTSKRKQVAELAGVSEATVSRVMSGVGPIREETKRRVLEAADRLGYTPSAIARSFVTQRSGNVGVMLPVVPKVHLFSAYYFSEILSGIGHAVEKRGYHLLLQFRQADAAPDYESAFRMRKVDGCLILGAKSDVSEARALRTLHEQGWPFCVVGQRFDEPYDQVDADHREGGRLVAEHLLDSGRKRIALVNGPASFSNSVDRRDGFVDRLRSGGVKFDESLEFTGNYSRKSGYALAETLYERRGEFDAVFAANDRMAIGLMQGLKERGLRAGADYALVGYDDSDASRTTDPPLSTVHVPFFEMGVRAAERLLDGIAGDTEEAGPSAQRLETRFVTRESSRLS</sequence>
<evidence type="ECO:0000256" key="3">
    <source>
        <dbReference type="ARBA" id="ARBA00023163"/>
    </source>
</evidence>
<keyword evidence="3" id="KW-0804">Transcription</keyword>
<dbReference type="Proteomes" id="UP000309676">
    <property type="component" value="Unassembled WGS sequence"/>
</dbReference>
<dbReference type="Gene3D" id="1.10.260.40">
    <property type="entry name" value="lambda repressor-like DNA-binding domains"/>
    <property type="match status" value="1"/>
</dbReference>
<feature type="domain" description="HTH lacI-type" evidence="4">
    <location>
        <begin position="18"/>
        <end position="69"/>
    </location>
</feature>
<dbReference type="SUPFAM" id="SSF53822">
    <property type="entry name" value="Periplasmic binding protein-like I"/>
    <property type="match status" value="1"/>
</dbReference>
<evidence type="ECO:0000313" key="6">
    <source>
        <dbReference type="Proteomes" id="UP000309676"/>
    </source>
</evidence>
<dbReference type="Pfam" id="PF13377">
    <property type="entry name" value="Peripla_BP_3"/>
    <property type="match status" value="1"/>
</dbReference>
<dbReference type="InterPro" id="IPR028082">
    <property type="entry name" value="Peripla_BP_I"/>
</dbReference>
<dbReference type="InterPro" id="IPR010982">
    <property type="entry name" value="Lambda_DNA-bd_dom_sf"/>
</dbReference>
<dbReference type="AlphaFoldDB" id="A0A5R9G9Y8"/>
<evidence type="ECO:0000259" key="4">
    <source>
        <dbReference type="PROSITE" id="PS50932"/>
    </source>
</evidence>
<dbReference type="PANTHER" id="PTHR30146">
    <property type="entry name" value="LACI-RELATED TRANSCRIPTIONAL REPRESSOR"/>
    <property type="match status" value="1"/>
</dbReference>
<gene>
    <name evidence="5" type="ORF">FE782_05770</name>
</gene>
<dbReference type="Pfam" id="PF00356">
    <property type="entry name" value="LacI"/>
    <property type="match status" value="1"/>
</dbReference>
<dbReference type="InterPro" id="IPR000843">
    <property type="entry name" value="HTH_LacI"/>
</dbReference>
<reference evidence="5 6" key="1">
    <citation type="submission" date="2019-05" db="EMBL/GenBank/DDBJ databases">
        <authorList>
            <person name="Narsing Rao M.P."/>
            <person name="Li W.J."/>
        </authorList>
    </citation>
    <scope>NUCLEOTIDE SEQUENCE [LARGE SCALE GENOMIC DNA]</scope>
    <source>
        <strain evidence="5 6">SYSU_K30003</strain>
    </source>
</reference>
<dbReference type="SMART" id="SM00354">
    <property type="entry name" value="HTH_LACI"/>
    <property type="match status" value="1"/>
</dbReference>
<dbReference type="EMBL" id="VCIW01000003">
    <property type="protein sequence ID" value="TLS53257.1"/>
    <property type="molecule type" value="Genomic_DNA"/>
</dbReference>
<dbReference type="InterPro" id="IPR046335">
    <property type="entry name" value="LacI/GalR-like_sensor"/>
</dbReference>
<keyword evidence="1" id="KW-0805">Transcription regulation</keyword>
<dbReference type="PANTHER" id="PTHR30146:SF109">
    <property type="entry name" value="HTH-TYPE TRANSCRIPTIONAL REGULATOR GALS"/>
    <property type="match status" value="1"/>
</dbReference>
<organism evidence="5 6">
    <name type="scientific">Paenibacillus antri</name>
    <dbReference type="NCBI Taxonomy" id="2582848"/>
    <lineage>
        <taxon>Bacteria</taxon>
        <taxon>Bacillati</taxon>
        <taxon>Bacillota</taxon>
        <taxon>Bacilli</taxon>
        <taxon>Bacillales</taxon>
        <taxon>Paenibacillaceae</taxon>
        <taxon>Paenibacillus</taxon>
    </lineage>
</organism>
<dbReference type="GO" id="GO:0003700">
    <property type="term" value="F:DNA-binding transcription factor activity"/>
    <property type="evidence" value="ECO:0007669"/>
    <property type="project" value="TreeGrafter"/>
</dbReference>
<dbReference type="CDD" id="cd06267">
    <property type="entry name" value="PBP1_LacI_sugar_binding-like"/>
    <property type="match status" value="1"/>
</dbReference>
<keyword evidence="6" id="KW-1185">Reference proteome</keyword>
<dbReference type="SUPFAM" id="SSF47413">
    <property type="entry name" value="lambda repressor-like DNA-binding domains"/>
    <property type="match status" value="1"/>
</dbReference>